<dbReference type="InterPro" id="IPR002781">
    <property type="entry name" value="TM_pro_TauE-like"/>
</dbReference>
<dbReference type="InterPro" id="IPR052017">
    <property type="entry name" value="TSUP"/>
</dbReference>
<evidence type="ECO:0000256" key="3">
    <source>
        <dbReference type="ARBA" id="ARBA00022448"/>
    </source>
</evidence>
<evidence type="ECO:0000256" key="8">
    <source>
        <dbReference type="RuleBase" id="RU363041"/>
    </source>
</evidence>
<organism evidence="9 10">
    <name type="scientific">Lucifera butyrica</name>
    <dbReference type="NCBI Taxonomy" id="1351585"/>
    <lineage>
        <taxon>Bacteria</taxon>
        <taxon>Bacillati</taxon>
        <taxon>Bacillota</taxon>
        <taxon>Negativicutes</taxon>
        <taxon>Veillonellales</taxon>
        <taxon>Veillonellaceae</taxon>
        <taxon>Lucifera</taxon>
    </lineage>
</organism>
<feature type="transmembrane region" description="Helical" evidence="8">
    <location>
        <begin position="44"/>
        <end position="64"/>
    </location>
</feature>
<keyword evidence="7 8" id="KW-0472">Membrane</keyword>
<feature type="transmembrane region" description="Helical" evidence="8">
    <location>
        <begin position="165"/>
        <end position="183"/>
    </location>
</feature>
<dbReference type="EMBL" id="UPPP01000079">
    <property type="protein sequence ID" value="VBB07733.1"/>
    <property type="molecule type" value="Genomic_DNA"/>
</dbReference>
<reference evidence="9 10" key="1">
    <citation type="submission" date="2018-06" db="EMBL/GenBank/DDBJ databases">
        <authorList>
            <person name="Strepis N."/>
        </authorList>
    </citation>
    <scope>NUCLEOTIDE SEQUENCE [LARGE SCALE GENOMIC DNA]</scope>
    <source>
        <strain evidence="9">LUCI</strain>
    </source>
</reference>
<dbReference type="PANTHER" id="PTHR30269:SF37">
    <property type="entry name" value="MEMBRANE TRANSPORTER PROTEIN"/>
    <property type="match status" value="1"/>
</dbReference>
<feature type="transmembrane region" description="Helical" evidence="8">
    <location>
        <begin position="226"/>
        <end position="246"/>
    </location>
</feature>
<comment type="subcellular location">
    <subcellularLocation>
        <location evidence="1 8">Cell membrane</location>
        <topology evidence="1 8">Multi-pass membrane protein</topology>
    </subcellularLocation>
</comment>
<dbReference type="AlphaFoldDB" id="A0A498RC95"/>
<evidence type="ECO:0000256" key="7">
    <source>
        <dbReference type="ARBA" id="ARBA00023136"/>
    </source>
</evidence>
<evidence type="ECO:0000256" key="1">
    <source>
        <dbReference type="ARBA" id="ARBA00004651"/>
    </source>
</evidence>
<keyword evidence="5 8" id="KW-0812">Transmembrane</keyword>
<keyword evidence="3" id="KW-0813">Transport</keyword>
<dbReference type="Pfam" id="PF01925">
    <property type="entry name" value="TauE"/>
    <property type="match status" value="1"/>
</dbReference>
<keyword evidence="10" id="KW-1185">Reference proteome</keyword>
<evidence type="ECO:0000256" key="4">
    <source>
        <dbReference type="ARBA" id="ARBA00022475"/>
    </source>
</evidence>
<feature type="transmembrane region" description="Helical" evidence="8">
    <location>
        <begin position="130"/>
        <end position="153"/>
    </location>
</feature>
<evidence type="ECO:0000256" key="6">
    <source>
        <dbReference type="ARBA" id="ARBA00022989"/>
    </source>
</evidence>
<accession>A0A498RC95</accession>
<feature type="transmembrane region" description="Helical" evidence="8">
    <location>
        <begin position="70"/>
        <end position="92"/>
    </location>
</feature>
<feature type="transmembrane region" description="Helical" evidence="8">
    <location>
        <begin position="99"/>
        <end position="118"/>
    </location>
</feature>
<feature type="transmembrane region" description="Helical" evidence="8">
    <location>
        <begin position="6"/>
        <end position="37"/>
    </location>
</feature>
<sequence length="247" mass="27037">MLLMMLYIFMVTLLAGLLQAMTGFGFALIAAPLLMLVMNSKDMVVFNLLISTIVIVIMICQTLSKGQFKKIGILFAVSIIGTYAGTTVMGIINDDILEIFIGIVLILVTLAMNSKVNINMANHTLAKMGAGFFSGFLGATTSLGGPPVILYMMSQKEEKEVIRANLARFFLLSNIITIIMFYFSGNLQITHLSSYLWVAIPATLIGHCLGDRAFSLIKKNNFQRIVLGVVLLSAVVTICRGIWQIVQ</sequence>
<comment type="similarity">
    <text evidence="2 8">Belongs to the 4-toluene sulfonate uptake permease (TSUP) (TC 2.A.102) family.</text>
</comment>
<proteinExistence type="inferred from homology"/>
<keyword evidence="4 8" id="KW-1003">Cell membrane</keyword>
<dbReference type="PANTHER" id="PTHR30269">
    <property type="entry name" value="TRANSMEMBRANE PROTEIN YFCA"/>
    <property type="match status" value="1"/>
</dbReference>
<dbReference type="OrthoDB" id="7843147at2"/>
<protein>
    <recommendedName>
        <fullName evidence="8">Probable membrane transporter protein</fullName>
    </recommendedName>
</protein>
<evidence type="ECO:0000256" key="2">
    <source>
        <dbReference type="ARBA" id="ARBA00009142"/>
    </source>
</evidence>
<dbReference type="GO" id="GO:0005886">
    <property type="term" value="C:plasma membrane"/>
    <property type="evidence" value="ECO:0007669"/>
    <property type="project" value="UniProtKB-SubCell"/>
</dbReference>
<dbReference type="Proteomes" id="UP000277811">
    <property type="component" value="Unassembled WGS sequence"/>
</dbReference>
<evidence type="ECO:0000313" key="10">
    <source>
        <dbReference type="Proteomes" id="UP000277811"/>
    </source>
</evidence>
<evidence type="ECO:0000256" key="5">
    <source>
        <dbReference type="ARBA" id="ARBA00022692"/>
    </source>
</evidence>
<evidence type="ECO:0000313" key="9">
    <source>
        <dbReference type="EMBL" id="VBB07733.1"/>
    </source>
</evidence>
<keyword evidence="6 8" id="KW-1133">Transmembrane helix</keyword>
<gene>
    <name evidence="9" type="ORF">LUCI_2998</name>
</gene>
<name>A0A498RC95_9FIRM</name>
<feature type="transmembrane region" description="Helical" evidence="8">
    <location>
        <begin position="195"/>
        <end position="214"/>
    </location>
</feature>